<evidence type="ECO:0000313" key="2">
    <source>
        <dbReference type="Proteomes" id="UP000007360"/>
    </source>
</evidence>
<protein>
    <recommendedName>
        <fullName evidence="3">Nucleotidyltransferase family protein</fullName>
    </recommendedName>
</protein>
<dbReference type="EMBL" id="AMPO01000002">
    <property type="protein sequence ID" value="EKF86353.1"/>
    <property type="molecule type" value="Genomic_DNA"/>
</dbReference>
<dbReference type="Proteomes" id="UP000007360">
    <property type="component" value="Unassembled WGS sequence"/>
</dbReference>
<evidence type="ECO:0008006" key="3">
    <source>
        <dbReference type="Google" id="ProtNLM"/>
    </source>
</evidence>
<comment type="caution">
    <text evidence="1">The sequence shown here is derived from an EMBL/GenBank/DDBJ whole genome shotgun (WGS) entry which is preliminary data.</text>
</comment>
<accession>K2R1H5</accession>
<dbReference type="Pfam" id="PF14907">
    <property type="entry name" value="NTP_transf_5"/>
    <property type="match status" value="1"/>
</dbReference>
<organism evidence="1 2">
    <name type="scientific">Methanobacterium formicicum (strain DSM 3637 / PP1)</name>
    <dbReference type="NCBI Taxonomy" id="1204725"/>
    <lineage>
        <taxon>Archaea</taxon>
        <taxon>Methanobacteriati</taxon>
        <taxon>Methanobacteriota</taxon>
        <taxon>Methanomada group</taxon>
        <taxon>Methanobacteria</taxon>
        <taxon>Methanobacteriales</taxon>
        <taxon>Methanobacteriaceae</taxon>
        <taxon>Methanobacterium</taxon>
    </lineage>
</organism>
<keyword evidence="2" id="KW-1185">Reference proteome</keyword>
<sequence length="399" mass="46817">MQKKSIQIVILVDSIIKLKNEEQMLLQCARTQINYNNQKKIISLVRSGLDWEYLLKLAVKHKLQQLLYWQINQISLVELPPEVFKYLSIFFRNNATKNLFYMKEILNIVNMLSEMDIISFPYKGPILAQQVYGNLSMRQFGDLDLLVRKEDVTPIKKILISQGYKPEFDLDPIQERNYLNSQRELKFINEIKGVSLELHWKFSGIFLNLPRNAEKLLLDNLNSINIGGVSIPIISPENMVLILSIHNASHYWSRLSWLADIATLIDNQKIEWAYVLETAQKLSIKRILLINLYLCHILLDLKLDKNIISLLSNMSIIKTSNIFIKNIFSPNVEYTLIDNIRVSMKIRENKVDGLKDCFIGIFNPSFYELNNLKLPSSLFFLYYIYRPLNLLKRYKLFKF</sequence>
<dbReference type="AlphaFoldDB" id="K2R1H5"/>
<proteinExistence type="predicted"/>
<reference evidence="1 2" key="1">
    <citation type="journal article" date="2012" name="J. Bacteriol.">
        <title>Draft genome sequence of Methanobacterium formicicum DSM 3637, an archaebacterium isolated from the methane producer amoeba Pelomyxa palustris.</title>
        <authorList>
            <person name="Gutierrez G."/>
        </authorList>
    </citation>
    <scope>NUCLEOTIDE SEQUENCE [LARGE SCALE GENOMIC DNA]</scope>
    <source>
        <strain evidence="2">DSM 3637 / PP1</strain>
    </source>
</reference>
<gene>
    <name evidence="1" type="ORF">A994_02673</name>
</gene>
<dbReference type="InterPro" id="IPR039498">
    <property type="entry name" value="NTP_transf_5"/>
</dbReference>
<name>K2R1H5_METFP</name>
<dbReference type="OrthoDB" id="342621at2157"/>
<dbReference type="Gene3D" id="3.30.460.40">
    <property type="match status" value="1"/>
</dbReference>
<dbReference type="RefSeq" id="WP_004029732.1">
    <property type="nucleotide sequence ID" value="NZ_AMPO01000002.1"/>
</dbReference>
<dbReference type="PATRIC" id="fig|1204725.3.peg.537"/>
<evidence type="ECO:0000313" key="1">
    <source>
        <dbReference type="EMBL" id="EKF86353.1"/>
    </source>
</evidence>